<sequence length="103" mass="11437">MKGVCNQVGAEALGKYRFWSLEAGVVAWELLAHYTKHQEEKSLFGLFQNWASSVGDKLTTRKGLVISMFSGLSVHCALLYTVVDRVVSSVLASMELTLQQNRT</sequence>
<protein>
    <submittedName>
        <fullName evidence="1">Acyl-coenzyme A oxidase-like protein</fullName>
    </submittedName>
</protein>
<dbReference type="Proteomes" id="UP000028990">
    <property type="component" value="Unassembled WGS sequence"/>
</dbReference>
<dbReference type="AlphaFoldDB" id="A0A091D8G4"/>
<dbReference type="EMBL" id="KN122926">
    <property type="protein sequence ID" value="KFO27367.1"/>
    <property type="molecule type" value="Genomic_DNA"/>
</dbReference>
<accession>A0A091D8G4</accession>
<reference evidence="1 2" key="1">
    <citation type="submission" date="2013-11" db="EMBL/GenBank/DDBJ databases">
        <title>The Damaraland mole rat (Fukomys damarensis) genome and evolution of African mole rats.</title>
        <authorList>
            <person name="Gladyshev V.N."/>
            <person name="Fang X."/>
        </authorList>
    </citation>
    <scope>NUCLEOTIDE SEQUENCE [LARGE SCALE GENOMIC DNA]</scope>
    <source>
        <tissue evidence="1">Liver</tissue>
    </source>
</reference>
<gene>
    <name evidence="1" type="ORF">H920_11259</name>
</gene>
<dbReference type="eggNOG" id="KOG0135">
    <property type="taxonomic scope" value="Eukaryota"/>
</dbReference>
<evidence type="ECO:0000313" key="1">
    <source>
        <dbReference type="EMBL" id="KFO27367.1"/>
    </source>
</evidence>
<proteinExistence type="predicted"/>
<organism evidence="1 2">
    <name type="scientific">Fukomys damarensis</name>
    <name type="common">Damaraland mole rat</name>
    <name type="synonym">Cryptomys damarensis</name>
    <dbReference type="NCBI Taxonomy" id="885580"/>
    <lineage>
        <taxon>Eukaryota</taxon>
        <taxon>Metazoa</taxon>
        <taxon>Chordata</taxon>
        <taxon>Craniata</taxon>
        <taxon>Vertebrata</taxon>
        <taxon>Euteleostomi</taxon>
        <taxon>Mammalia</taxon>
        <taxon>Eutheria</taxon>
        <taxon>Euarchontoglires</taxon>
        <taxon>Glires</taxon>
        <taxon>Rodentia</taxon>
        <taxon>Hystricomorpha</taxon>
        <taxon>Bathyergidae</taxon>
        <taxon>Fukomys</taxon>
    </lineage>
</organism>
<evidence type="ECO:0000313" key="2">
    <source>
        <dbReference type="Proteomes" id="UP000028990"/>
    </source>
</evidence>
<keyword evidence="2" id="KW-1185">Reference proteome</keyword>
<name>A0A091D8G4_FUKDA</name>